<proteinExistence type="predicted"/>
<feature type="region of interest" description="Disordered" evidence="1">
    <location>
        <begin position="1"/>
        <end position="32"/>
    </location>
</feature>
<evidence type="ECO:0000313" key="3">
    <source>
        <dbReference type="Proteomes" id="UP000078358"/>
    </source>
</evidence>
<name>A0A179D1Z4_BIBTR</name>
<protein>
    <submittedName>
        <fullName evidence="2">Uncharacterized protein</fullName>
    </submittedName>
</protein>
<dbReference type="EMBL" id="JACI01000001">
    <property type="protein sequence ID" value="OAQ15777.1"/>
    <property type="molecule type" value="Genomic_DNA"/>
</dbReference>
<organism evidence="2 3">
    <name type="scientific">Bibersteinia trehalosi Y31</name>
    <dbReference type="NCBI Taxonomy" id="1261658"/>
    <lineage>
        <taxon>Bacteria</taxon>
        <taxon>Pseudomonadati</taxon>
        <taxon>Pseudomonadota</taxon>
        <taxon>Gammaproteobacteria</taxon>
        <taxon>Pasteurellales</taxon>
        <taxon>Pasteurellaceae</taxon>
        <taxon>Bibersteinia</taxon>
    </lineage>
</organism>
<dbReference type="AlphaFoldDB" id="A0A179D1Z4"/>
<evidence type="ECO:0000256" key="1">
    <source>
        <dbReference type="SAM" id="MobiDB-lite"/>
    </source>
</evidence>
<accession>A0A179D1Z4</accession>
<comment type="caution">
    <text evidence="2">The sequence shown here is derived from an EMBL/GenBank/DDBJ whole genome shotgun (WGS) entry which is preliminary data.</text>
</comment>
<dbReference type="Proteomes" id="UP000078358">
    <property type="component" value="Unassembled WGS sequence"/>
</dbReference>
<sequence>MSENRSHKNEMPGKHDIQRIKSDMEKFLKEGK</sequence>
<dbReference type="PATRIC" id="fig|1261658.3.peg.7"/>
<reference evidence="2 3" key="1">
    <citation type="submission" date="2014-01" db="EMBL/GenBank/DDBJ databases">
        <authorList>
            <person name="Zuccon D."/>
        </authorList>
    </citation>
    <scope>NUCLEOTIDE SEQUENCE [LARGE SCALE GENOMIC DNA]</scope>
    <source>
        <strain evidence="2 3">Y31</strain>
    </source>
</reference>
<gene>
    <name evidence="2" type="ORF">F480_00035</name>
</gene>
<evidence type="ECO:0000313" key="2">
    <source>
        <dbReference type="EMBL" id="OAQ15777.1"/>
    </source>
</evidence>